<dbReference type="InterPro" id="IPR016181">
    <property type="entry name" value="Acyl_CoA_acyltransferase"/>
</dbReference>
<keyword evidence="1" id="KW-0808">Transferase</keyword>
<dbReference type="EMBL" id="JAFCIX010000060">
    <property type="protein sequence ID" value="KAH6599753.1"/>
    <property type="molecule type" value="Genomic_DNA"/>
</dbReference>
<dbReference type="Gene3D" id="3.40.630.30">
    <property type="match status" value="1"/>
</dbReference>
<dbReference type="InterPro" id="IPR044542">
    <property type="entry name" value="NAA30-like"/>
</dbReference>
<dbReference type="Pfam" id="PF00583">
    <property type="entry name" value="Acetyltransf_1"/>
    <property type="match status" value="1"/>
</dbReference>
<accession>A0ABQ8FK92</accession>
<gene>
    <name evidence="5" type="ORF">BASA50_002778</name>
</gene>
<dbReference type="CDD" id="cd04301">
    <property type="entry name" value="NAT_SF"/>
    <property type="match status" value="1"/>
</dbReference>
<sequence length="200" mass="21969">MTDKTSTHDVFTTACTTIGATIATTEAVPTLGAIIEAGYPTPSSTEPSIAASPPSILYEPYVSEEQLPQMAALIDKDLSEPYSAYTYRHFLQTHPTVSYVAKDSLTGAIIGVIICKLDMHRQTLRGYIGMLTVDCDYRKIGIGSSLVKTAVLEMKRQKAAEVVLETESTNKAALALYERLGFVKDKRLNRYYMNGVDAFR</sequence>
<proteinExistence type="inferred from homology"/>
<evidence type="ECO:0000313" key="5">
    <source>
        <dbReference type="EMBL" id="KAH6599753.1"/>
    </source>
</evidence>
<dbReference type="InterPro" id="IPR000182">
    <property type="entry name" value="GNAT_dom"/>
</dbReference>
<evidence type="ECO:0000259" key="4">
    <source>
        <dbReference type="PROSITE" id="PS51186"/>
    </source>
</evidence>
<dbReference type="PROSITE" id="PS51186">
    <property type="entry name" value="GNAT"/>
    <property type="match status" value="1"/>
</dbReference>
<evidence type="ECO:0000313" key="6">
    <source>
        <dbReference type="Proteomes" id="UP001648503"/>
    </source>
</evidence>
<evidence type="ECO:0000256" key="2">
    <source>
        <dbReference type="ARBA" id="ARBA00023315"/>
    </source>
</evidence>
<evidence type="ECO:0000256" key="1">
    <source>
        <dbReference type="ARBA" id="ARBA00022679"/>
    </source>
</evidence>
<feature type="domain" description="N-acetyltransferase" evidence="4">
    <location>
        <begin position="56"/>
        <end position="200"/>
    </location>
</feature>
<organism evidence="5 6">
    <name type="scientific">Batrachochytrium salamandrivorans</name>
    <dbReference type="NCBI Taxonomy" id="1357716"/>
    <lineage>
        <taxon>Eukaryota</taxon>
        <taxon>Fungi</taxon>
        <taxon>Fungi incertae sedis</taxon>
        <taxon>Chytridiomycota</taxon>
        <taxon>Chytridiomycota incertae sedis</taxon>
        <taxon>Chytridiomycetes</taxon>
        <taxon>Rhizophydiales</taxon>
        <taxon>Rhizophydiales incertae sedis</taxon>
        <taxon>Batrachochytrium</taxon>
    </lineage>
</organism>
<keyword evidence="2" id="KW-0012">Acyltransferase</keyword>
<dbReference type="PANTHER" id="PTHR45896">
    <property type="entry name" value="N-ALPHA-ACETYLTRANSFERASE 30"/>
    <property type="match status" value="1"/>
</dbReference>
<keyword evidence="6" id="KW-1185">Reference proteome</keyword>
<name>A0ABQ8FK92_9FUNG</name>
<reference evidence="5 6" key="1">
    <citation type="submission" date="2021-02" db="EMBL/GenBank/DDBJ databases">
        <title>Variation within the Batrachochytrium salamandrivorans European outbreak.</title>
        <authorList>
            <person name="Kelly M."/>
            <person name="Pasmans F."/>
            <person name="Shea T.P."/>
            <person name="Munoz J.F."/>
            <person name="Carranza S."/>
            <person name="Cuomo C.A."/>
            <person name="Martel A."/>
        </authorList>
    </citation>
    <scope>NUCLEOTIDE SEQUENCE [LARGE SCALE GENOMIC DNA]</scope>
    <source>
        <strain evidence="5 6">AMFP18/2</strain>
    </source>
</reference>
<dbReference type="PANTHER" id="PTHR45896:SF1">
    <property type="entry name" value="N-ALPHA-ACETYLTRANSFERASE 30"/>
    <property type="match status" value="1"/>
</dbReference>
<comment type="caution">
    <text evidence="5">The sequence shown here is derived from an EMBL/GenBank/DDBJ whole genome shotgun (WGS) entry which is preliminary data.</text>
</comment>
<dbReference type="Proteomes" id="UP001648503">
    <property type="component" value="Unassembled WGS sequence"/>
</dbReference>
<evidence type="ECO:0000256" key="3">
    <source>
        <dbReference type="ARBA" id="ARBA00024025"/>
    </source>
</evidence>
<dbReference type="SUPFAM" id="SSF55729">
    <property type="entry name" value="Acyl-CoA N-acyltransferases (Nat)"/>
    <property type="match status" value="1"/>
</dbReference>
<comment type="similarity">
    <text evidence="3">Belongs to the acetyltransferase family. MAK3 subfamily.</text>
</comment>
<protein>
    <recommendedName>
        <fullName evidence="4">N-acetyltransferase domain-containing protein</fullName>
    </recommendedName>
</protein>